<keyword evidence="2 6" id="KW-0812">Transmembrane</keyword>
<accession>A0A9P8YI01</accession>
<dbReference type="Gene3D" id="1.20.1250.20">
    <property type="entry name" value="MFS general substrate transporter like domains"/>
    <property type="match status" value="1"/>
</dbReference>
<feature type="transmembrane region" description="Helical" evidence="6">
    <location>
        <begin position="305"/>
        <end position="325"/>
    </location>
</feature>
<feature type="transmembrane region" description="Helical" evidence="6">
    <location>
        <begin position="409"/>
        <end position="428"/>
    </location>
</feature>
<evidence type="ECO:0000313" key="8">
    <source>
        <dbReference type="EMBL" id="KAH7039586.1"/>
    </source>
</evidence>
<evidence type="ECO:0000256" key="3">
    <source>
        <dbReference type="ARBA" id="ARBA00022989"/>
    </source>
</evidence>
<feature type="transmembrane region" description="Helical" evidence="6">
    <location>
        <begin position="258"/>
        <end position="285"/>
    </location>
</feature>
<feature type="transmembrane region" description="Helical" evidence="6">
    <location>
        <begin position="440"/>
        <end position="461"/>
    </location>
</feature>
<feature type="domain" description="Major facilitator superfamily (MFS) profile" evidence="7">
    <location>
        <begin position="1"/>
        <end position="463"/>
    </location>
</feature>
<dbReference type="GO" id="GO:0022857">
    <property type="term" value="F:transmembrane transporter activity"/>
    <property type="evidence" value="ECO:0007669"/>
    <property type="project" value="InterPro"/>
</dbReference>
<gene>
    <name evidence="8" type="ORF">B0I36DRAFT_419187</name>
</gene>
<keyword evidence="9" id="KW-1185">Reference proteome</keyword>
<dbReference type="Pfam" id="PF07690">
    <property type="entry name" value="MFS_1"/>
    <property type="match status" value="1"/>
</dbReference>
<dbReference type="GO" id="GO:0005886">
    <property type="term" value="C:plasma membrane"/>
    <property type="evidence" value="ECO:0007669"/>
    <property type="project" value="TreeGrafter"/>
</dbReference>
<dbReference type="GeneID" id="70191670"/>
<keyword evidence="3 6" id="KW-1133">Transmembrane helix</keyword>
<dbReference type="AlphaFoldDB" id="A0A9P8YI01"/>
<feature type="transmembrane region" description="Helical" evidence="6">
    <location>
        <begin position="346"/>
        <end position="366"/>
    </location>
</feature>
<comment type="caution">
    <text evidence="8">The sequence shown here is derived from an EMBL/GenBank/DDBJ whole genome shotgun (WGS) entry which is preliminary data.</text>
</comment>
<evidence type="ECO:0000256" key="1">
    <source>
        <dbReference type="ARBA" id="ARBA00004141"/>
    </source>
</evidence>
<dbReference type="OrthoDB" id="5215911at2759"/>
<proteinExistence type="predicted"/>
<feature type="transmembrane region" description="Helical" evidence="6">
    <location>
        <begin position="36"/>
        <end position="58"/>
    </location>
</feature>
<evidence type="ECO:0000256" key="4">
    <source>
        <dbReference type="ARBA" id="ARBA00023136"/>
    </source>
</evidence>
<dbReference type="InterPro" id="IPR036259">
    <property type="entry name" value="MFS_trans_sf"/>
</dbReference>
<feature type="region of interest" description="Disordered" evidence="5">
    <location>
        <begin position="196"/>
        <end position="222"/>
    </location>
</feature>
<organism evidence="8 9">
    <name type="scientific">Microdochium trichocladiopsis</name>
    <dbReference type="NCBI Taxonomy" id="1682393"/>
    <lineage>
        <taxon>Eukaryota</taxon>
        <taxon>Fungi</taxon>
        <taxon>Dikarya</taxon>
        <taxon>Ascomycota</taxon>
        <taxon>Pezizomycotina</taxon>
        <taxon>Sordariomycetes</taxon>
        <taxon>Xylariomycetidae</taxon>
        <taxon>Xylariales</taxon>
        <taxon>Microdochiaceae</taxon>
        <taxon>Microdochium</taxon>
    </lineage>
</organism>
<dbReference type="PANTHER" id="PTHR23502">
    <property type="entry name" value="MAJOR FACILITATOR SUPERFAMILY"/>
    <property type="match status" value="1"/>
</dbReference>
<dbReference type="SUPFAM" id="SSF103473">
    <property type="entry name" value="MFS general substrate transporter"/>
    <property type="match status" value="1"/>
</dbReference>
<evidence type="ECO:0000259" key="7">
    <source>
        <dbReference type="PROSITE" id="PS50850"/>
    </source>
</evidence>
<feature type="transmembrane region" description="Helical" evidence="6">
    <location>
        <begin position="125"/>
        <end position="151"/>
    </location>
</feature>
<feature type="transmembrane region" description="Helical" evidence="6">
    <location>
        <begin position="157"/>
        <end position="176"/>
    </location>
</feature>
<dbReference type="RefSeq" id="XP_046017641.1">
    <property type="nucleotide sequence ID" value="XM_046162124.1"/>
</dbReference>
<name>A0A9P8YI01_9PEZI</name>
<protein>
    <submittedName>
        <fullName evidence="8">MFS transporter</fullName>
    </submittedName>
</protein>
<evidence type="ECO:0000256" key="5">
    <source>
        <dbReference type="SAM" id="MobiDB-lite"/>
    </source>
</evidence>
<comment type="subcellular location">
    <subcellularLocation>
        <location evidence="1">Membrane</location>
        <topology evidence="1">Multi-pass membrane protein</topology>
    </subcellularLocation>
</comment>
<feature type="transmembrane region" description="Helical" evidence="6">
    <location>
        <begin position="372"/>
        <end position="397"/>
    </location>
</feature>
<evidence type="ECO:0000313" key="9">
    <source>
        <dbReference type="Proteomes" id="UP000756346"/>
    </source>
</evidence>
<dbReference type="InterPro" id="IPR020846">
    <property type="entry name" value="MFS_dom"/>
</dbReference>
<reference evidence="8" key="1">
    <citation type="journal article" date="2021" name="Nat. Commun.">
        <title>Genetic determinants of endophytism in the Arabidopsis root mycobiome.</title>
        <authorList>
            <person name="Mesny F."/>
            <person name="Miyauchi S."/>
            <person name="Thiergart T."/>
            <person name="Pickel B."/>
            <person name="Atanasova L."/>
            <person name="Karlsson M."/>
            <person name="Huettel B."/>
            <person name="Barry K.W."/>
            <person name="Haridas S."/>
            <person name="Chen C."/>
            <person name="Bauer D."/>
            <person name="Andreopoulos W."/>
            <person name="Pangilinan J."/>
            <person name="LaButti K."/>
            <person name="Riley R."/>
            <person name="Lipzen A."/>
            <person name="Clum A."/>
            <person name="Drula E."/>
            <person name="Henrissat B."/>
            <person name="Kohler A."/>
            <person name="Grigoriev I.V."/>
            <person name="Martin F.M."/>
            <person name="Hacquard S."/>
        </authorList>
    </citation>
    <scope>NUCLEOTIDE SEQUENCE</scope>
    <source>
        <strain evidence="8">MPI-CAGE-CH-0230</strain>
    </source>
</reference>
<dbReference type="PANTHER" id="PTHR23502:SF181">
    <property type="entry name" value="MAJOR FACILITATOR SUPERFAMILY (MFS) PROFILE DOMAIN-CONTAINING PROTEIN"/>
    <property type="match status" value="1"/>
</dbReference>
<evidence type="ECO:0000256" key="6">
    <source>
        <dbReference type="SAM" id="Phobius"/>
    </source>
</evidence>
<evidence type="ECO:0000256" key="2">
    <source>
        <dbReference type="ARBA" id="ARBA00022692"/>
    </source>
</evidence>
<dbReference type="Proteomes" id="UP000756346">
    <property type="component" value="Unassembled WGS sequence"/>
</dbReference>
<feature type="transmembrane region" description="Helical" evidence="6">
    <location>
        <begin position="65"/>
        <end position="85"/>
    </location>
</feature>
<dbReference type="InterPro" id="IPR011701">
    <property type="entry name" value="MFS"/>
</dbReference>
<sequence length="480" mass="52739">MLAVSLSNFVSNFAGAGFSVATPVLQAQFQKTPSEVNALLTFNFLLLGLGNLVWVPLASKLGKRFVMLSSMALLSFSLLWTAKATTFNSLLAARCVTGFASAAGESIVPGVVSDIFFLHERATMMAVYVVMTSGATAVGPLVASFMVGYLPGTWVDFSWLCMALAFFCFLCMFFFYPESNFIRLRETQIQARRIHDAPHDEAAKDETTSNHQETSAEKPTEQGVQHLDHIDIDWPKVWTSLVHYDNSLKLSIAILRPIAFVALPPVLWAILIYGSALAAQIILLFAFPSLLMAPPYLFSPDGVGLIQIAALIGFIAACFSGGLISDIIVTRLIRRNKNEFFPEQRLVSLIPAFWVGPLGCIITAVVCSQQLSWVGIAFAFAMLSYGTVFSPNIAITYVADSFPMYSSECLVAINACKNLVAFLFLYVATEWVSSRGWVQVYMIMFMVTMVASLLAVPIYYLRHSLTGASHRVITRINRLG</sequence>
<keyword evidence="4 6" id="KW-0472">Membrane</keyword>
<dbReference type="PROSITE" id="PS50850">
    <property type="entry name" value="MFS"/>
    <property type="match status" value="1"/>
</dbReference>
<dbReference type="EMBL" id="JAGTJQ010000001">
    <property type="protein sequence ID" value="KAH7039586.1"/>
    <property type="molecule type" value="Genomic_DNA"/>
</dbReference>
<feature type="transmembrane region" description="Helical" evidence="6">
    <location>
        <begin position="91"/>
        <end position="118"/>
    </location>
</feature>